<dbReference type="Gene3D" id="3.40.50.1820">
    <property type="entry name" value="alpha/beta hydrolase"/>
    <property type="match status" value="1"/>
</dbReference>
<dbReference type="RefSeq" id="WP_091413067.1">
    <property type="nucleotide sequence ID" value="NZ_LT629749.1"/>
</dbReference>
<dbReference type="Proteomes" id="UP000199092">
    <property type="component" value="Chromosome I"/>
</dbReference>
<protein>
    <submittedName>
        <fullName evidence="2">Pimeloyl-ACP methyl ester carboxylesterase</fullName>
    </submittedName>
</protein>
<name>A0A1H1UZK3_9ACTN</name>
<dbReference type="STRING" id="546871.SAMN04488543_2361"/>
<dbReference type="InterPro" id="IPR029058">
    <property type="entry name" value="AB_hydrolase_fold"/>
</dbReference>
<dbReference type="PANTHER" id="PTHR43194:SF5">
    <property type="entry name" value="PIMELOYL-[ACYL-CARRIER PROTEIN] METHYL ESTER ESTERASE"/>
    <property type="match status" value="1"/>
</dbReference>
<organism evidence="2 3">
    <name type="scientific">Friedmanniella luteola</name>
    <dbReference type="NCBI Taxonomy" id="546871"/>
    <lineage>
        <taxon>Bacteria</taxon>
        <taxon>Bacillati</taxon>
        <taxon>Actinomycetota</taxon>
        <taxon>Actinomycetes</taxon>
        <taxon>Propionibacteriales</taxon>
        <taxon>Nocardioidaceae</taxon>
        <taxon>Friedmanniella</taxon>
    </lineage>
</organism>
<dbReference type="AlphaFoldDB" id="A0A1H1UZK3"/>
<reference evidence="2 3" key="1">
    <citation type="submission" date="2016-10" db="EMBL/GenBank/DDBJ databases">
        <authorList>
            <person name="de Groot N.N."/>
        </authorList>
    </citation>
    <scope>NUCLEOTIDE SEQUENCE [LARGE SCALE GENOMIC DNA]</scope>
    <source>
        <strain evidence="2 3">DSM 21741</strain>
    </source>
</reference>
<feature type="domain" description="AB hydrolase-1" evidence="1">
    <location>
        <begin position="8"/>
        <end position="222"/>
    </location>
</feature>
<gene>
    <name evidence="2" type="ORF">SAMN04488543_2361</name>
</gene>
<accession>A0A1H1UZK3</accession>
<dbReference type="GO" id="GO:0003824">
    <property type="term" value="F:catalytic activity"/>
    <property type="evidence" value="ECO:0007669"/>
    <property type="project" value="UniProtKB-ARBA"/>
</dbReference>
<evidence type="ECO:0000259" key="1">
    <source>
        <dbReference type="Pfam" id="PF12697"/>
    </source>
</evidence>
<dbReference type="PANTHER" id="PTHR43194">
    <property type="entry name" value="HYDROLASE ALPHA/BETA FOLD FAMILY"/>
    <property type="match status" value="1"/>
</dbReference>
<dbReference type="InterPro" id="IPR000073">
    <property type="entry name" value="AB_hydrolase_1"/>
</dbReference>
<dbReference type="OrthoDB" id="9773549at2"/>
<dbReference type="InterPro" id="IPR050228">
    <property type="entry name" value="Carboxylesterase_BioH"/>
</dbReference>
<sequence>MTPARDFILVAGLWLTGEAWAPVSAELTRLGHRVVVPALPGADDADPTATLDDQLAAVLAAVDAADLPVVVGHSAASTLAWLAADRRPSAVARVVMIGGFPSADGDPYADFFPVADGQMPFPGWEPFEGADARDLDAAARRRFVEAAVPVPAGVAQAAVRLGDERRLAVPVTLVCPEFSPDEARAWLAEGELPELARVADLSLVDVDSGHWPMLTRPEELARLLDALPVPSVTR</sequence>
<dbReference type="Pfam" id="PF12697">
    <property type="entry name" value="Abhydrolase_6"/>
    <property type="match status" value="1"/>
</dbReference>
<dbReference type="SUPFAM" id="SSF53474">
    <property type="entry name" value="alpha/beta-Hydrolases"/>
    <property type="match status" value="1"/>
</dbReference>
<proteinExistence type="predicted"/>
<dbReference type="EMBL" id="LT629749">
    <property type="protein sequence ID" value="SDS77780.1"/>
    <property type="molecule type" value="Genomic_DNA"/>
</dbReference>
<evidence type="ECO:0000313" key="3">
    <source>
        <dbReference type="Proteomes" id="UP000199092"/>
    </source>
</evidence>
<evidence type="ECO:0000313" key="2">
    <source>
        <dbReference type="EMBL" id="SDS77780.1"/>
    </source>
</evidence>
<keyword evidence="3" id="KW-1185">Reference proteome</keyword>